<comment type="caution">
    <text evidence="3">Lacks conserved residue(s) required for the propagation of feature annotation.</text>
</comment>
<accession>A0A556PT35</accession>
<keyword evidence="3" id="KW-0678">Repressor</keyword>
<comment type="similarity">
    <text evidence="3">Belongs to the biotin--protein ligase family.</text>
</comment>
<keyword evidence="6" id="KW-1185">Reference proteome</keyword>
<keyword evidence="3" id="KW-0067">ATP-binding</keyword>
<dbReference type="PROSITE" id="PS51733">
    <property type="entry name" value="BPL_LPL_CATALYTIC"/>
    <property type="match status" value="1"/>
</dbReference>
<name>A0A556PT35_9BACI</name>
<dbReference type="InterPro" id="IPR004408">
    <property type="entry name" value="Biotin_CoA_COase_ligase"/>
</dbReference>
<evidence type="ECO:0000256" key="3">
    <source>
        <dbReference type="HAMAP-Rule" id="MF_00978"/>
    </source>
</evidence>
<keyword evidence="3" id="KW-0804">Transcription</keyword>
<dbReference type="RefSeq" id="WP_144087305.1">
    <property type="nucleotide sequence ID" value="NZ_VMHE01000001.1"/>
</dbReference>
<dbReference type="GO" id="GO:0005524">
    <property type="term" value="F:ATP binding"/>
    <property type="evidence" value="ECO:0007669"/>
    <property type="project" value="UniProtKB-UniRule"/>
</dbReference>
<feature type="binding site" evidence="3">
    <location>
        <begin position="121"/>
        <end position="123"/>
    </location>
    <ligand>
        <name>biotin</name>
        <dbReference type="ChEBI" id="CHEBI:57586"/>
    </ligand>
</feature>
<evidence type="ECO:0000256" key="1">
    <source>
        <dbReference type="ARBA" id="ARBA00022598"/>
    </source>
</evidence>
<gene>
    <name evidence="3" type="primary">birA</name>
    <name evidence="5" type="ORF">FPQ13_00305</name>
</gene>
<comment type="catalytic activity">
    <reaction evidence="3">
        <text>biotin + L-lysyl-[protein] + ATP = N(6)-biotinyl-L-lysyl-[protein] + AMP + diphosphate + H(+)</text>
        <dbReference type="Rhea" id="RHEA:11756"/>
        <dbReference type="Rhea" id="RHEA-COMP:9752"/>
        <dbReference type="Rhea" id="RHEA-COMP:10505"/>
        <dbReference type="ChEBI" id="CHEBI:15378"/>
        <dbReference type="ChEBI" id="CHEBI:29969"/>
        <dbReference type="ChEBI" id="CHEBI:30616"/>
        <dbReference type="ChEBI" id="CHEBI:33019"/>
        <dbReference type="ChEBI" id="CHEBI:57586"/>
        <dbReference type="ChEBI" id="CHEBI:83144"/>
        <dbReference type="ChEBI" id="CHEBI:456215"/>
        <dbReference type="EC" id="6.3.4.15"/>
    </reaction>
</comment>
<organism evidence="5 6">
    <name type="scientific">Allobacillus salarius</name>
    <dbReference type="NCBI Taxonomy" id="1955272"/>
    <lineage>
        <taxon>Bacteria</taxon>
        <taxon>Bacillati</taxon>
        <taxon>Bacillota</taxon>
        <taxon>Bacilli</taxon>
        <taxon>Bacillales</taxon>
        <taxon>Bacillaceae</taxon>
        <taxon>Allobacillus</taxon>
    </lineage>
</organism>
<reference evidence="5 6" key="1">
    <citation type="submission" date="2019-07" db="EMBL/GenBank/DDBJ databases">
        <title>Allobacillus sp. nov. SKP isolated from shrimp paste of Euphausiacea.</title>
        <authorList>
            <person name="Kanchanasin P."/>
            <person name="Tanasupawat S."/>
            <person name="Shi W."/>
            <person name="Wu L."/>
            <person name="Ma J."/>
        </authorList>
    </citation>
    <scope>NUCLEOTIDE SEQUENCE [LARGE SCALE GENOMIC DNA]</scope>
    <source>
        <strain evidence="5 6">SKP4-8</strain>
    </source>
</reference>
<dbReference type="InterPro" id="IPR045864">
    <property type="entry name" value="aa-tRNA-synth_II/BPL/LPL"/>
</dbReference>
<dbReference type="InterPro" id="IPR030855">
    <property type="entry name" value="Bifunct_BirA"/>
</dbReference>
<dbReference type="EC" id="6.3.4.15" evidence="3"/>
<feature type="binding site" evidence="3">
    <location>
        <position position="117"/>
    </location>
    <ligand>
        <name>biotin</name>
        <dbReference type="ChEBI" id="CHEBI:57586"/>
    </ligand>
</feature>
<dbReference type="InterPro" id="IPR036388">
    <property type="entry name" value="WH-like_DNA-bd_sf"/>
</dbReference>
<comment type="function">
    <text evidence="3">Acts both as a biotin--[acetyl-CoA-carboxylase] ligase and a repressor.</text>
</comment>
<dbReference type="SUPFAM" id="SSF55681">
    <property type="entry name" value="Class II aaRS and biotin synthetases"/>
    <property type="match status" value="1"/>
</dbReference>
<dbReference type="Pfam" id="PF08279">
    <property type="entry name" value="HTH_11"/>
    <property type="match status" value="1"/>
</dbReference>
<evidence type="ECO:0000313" key="6">
    <source>
        <dbReference type="Proteomes" id="UP000316425"/>
    </source>
</evidence>
<dbReference type="NCBIfam" id="TIGR00121">
    <property type="entry name" value="birA_ligase"/>
    <property type="match status" value="1"/>
</dbReference>
<dbReference type="Gene3D" id="3.30.930.10">
    <property type="entry name" value="Bira Bifunctional Protein, Domain 2"/>
    <property type="match status" value="1"/>
</dbReference>
<dbReference type="GO" id="GO:0004077">
    <property type="term" value="F:biotin--[biotin carboxyl-carrier protein] ligase activity"/>
    <property type="evidence" value="ECO:0007669"/>
    <property type="project" value="UniProtKB-UniRule"/>
</dbReference>
<evidence type="ECO:0000313" key="5">
    <source>
        <dbReference type="EMBL" id="TSJ67546.1"/>
    </source>
</evidence>
<protein>
    <recommendedName>
        <fullName evidence="3">Bifunctional ligase/repressor BirA</fullName>
    </recommendedName>
    <alternativeName>
        <fullName evidence="3">Biotin--[acetyl-CoA-carboxylase] ligase</fullName>
        <ecNumber evidence="3">6.3.4.15</ecNumber>
    </alternativeName>
    <alternativeName>
        <fullName evidence="3">Biotin--protein ligase</fullName>
    </alternativeName>
    <alternativeName>
        <fullName evidence="3">Biotin-[acetyl-CoA carboxylase] synthetase</fullName>
    </alternativeName>
</protein>
<dbReference type="OrthoDB" id="9807064at2"/>
<dbReference type="InterPro" id="IPR004143">
    <property type="entry name" value="BPL_LPL_catalytic"/>
</dbReference>
<dbReference type="AlphaFoldDB" id="A0A556PT35"/>
<dbReference type="HAMAP" id="MF_00978">
    <property type="entry name" value="Bifunct_BirA"/>
    <property type="match status" value="1"/>
</dbReference>
<feature type="domain" description="BPL/LPL catalytic" evidence="4">
    <location>
        <begin position="70"/>
        <end position="261"/>
    </location>
</feature>
<dbReference type="SUPFAM" id="SSF46785">
    <property type="entry name" value="Winged helix' DNA-binding domain"/>
    <property type="match status" value="1"/>
</dbReference>
<keyword evidence="2 3" id="KW-0238">DNA-binding</keyword>
<keyword evidence="1 3" id="KW-0436">Ligase</keyword>
<comment type="caution">
    <text evidence="5">The sequence shown here is derived from an EMBL/GenBank/DDBJ whole genome shotgun (WGS) entry which is preliminary data.</text>
</comment>
<dbReference type="InterPro" id="IPR013196">
    <property type="entry name" value="HTH_11"/>
</dbReference>
<dbReference type="Pfam" id="PF03099">
    <property type="entry name" value="BPL_LplA_LipB"/>
    <property type="match status" value="1"/>
</dbReference>
<dbReference type="GO" id="GO:0003677">
    <property type="term" value="F:DNA binding"/>
    <property type="evidence" value="ECO:0007669"/>
    <property type="project" value="UniProtKB-UniRule"/>
</dbReference>
<evidence type="ECO:0000259" key="4">
    <source>
        <dbReference type="PROSITE" id="PS51733"/>
    </source>
</evidence>
<dbReference type="GO" id="GO:0016740">
    <property type="term" value="F:transferase activity"/>
    <property type="evidence" value="ECO:0007669"/>
    <property type="project" value="UniProtKB-ARBA"/>
</dbReference>
<dbReference type="GO" id="GO:0009249">
    <property type="term" value="P:protein lipoylation"/>
    <property type="evidence" value="ECO:0007669"/>
    <property type="project" value="UniProtKB-ARBA"/>
</dbReference>
<feature type="DNA-binding region" description="H-T-H motif" evidence="3">
    <location>
        <begin position="22"/>
        <end position="41"/>
    </location>
</feature>
<dbReference type="CDD" id="cd00090">
    <property type="entry name" value="HTH_ARSR"/>
    <property type="match status" value="1"/>
</dbReference>
<evidence type="ECO:0000256" key="2">
    <source>
        <dbReference type="ARBA" id="ARBA00023125"/>
    </source>
</evidence>
<dbReference type="PANTHER" id="PTHR12835:SF5">
    <property type="entry name" value="BIOTIN--PROTEIN LIGASE"/>
    <property type="match status" value="1"/>
</dbReference>
<keyword evidence="3" id="KW-0092">Biotin</keyword>
<feature type="binding site" evidence="3">
    <location>
        <position position="188"/>
    </location>
    <ligand>
        <name>biotin</name>
        <dbReference type="ChEBI" id="CHEBI:57586"/>
    </ligand>
</feature>
<dbReference type="InterPro" id="IPR036390">
    <property type="entry name" value="WH_DNA-bd_sf"/>
</dbReference>
<dbReference type="InterPro" id="IPR011991">
    <property type="entry name" value="ArsR-like_HTH"/>
</dbReference>
<proteinExistence type="inferred from homology"/>
<dbReference type="GO" id="GO:0005737">
    <property type="term" value="C:cytoplasm"/>
    <property type="evidence" value="ECO:0007669"/>
    <property type="project" value="TreeGrafter"/>
</dbReference>
<dbReference type="Gene3D" id="1.10.10.10">
    <property type="entry name" value="Winged helix-like DNA-binding domain superfamily/Winged helix DNA-binding domain"/>
    <property type="match status" value="1"/>
</dbReference>
<dbReference type="EMBL" id="VMHE01000001">
    <property type="protein sequence ID" value="TSJ67546.1"/>
    <property type="molecule type" value="Genomic_DNA"/>
</dbReference>
<dbReference type="Proteomes" id="UP000316425">
    <property type="component" value="Unassembled WGS sequence"/>
</dbReference>
<keyword evidence="3" id="KW-0805">Transcription regulation</keyword>
<dbReference type="CDD" id="cd16442">
    <property type="entry name" value="BPL"/>
    <property type="match status" value="1"/>
</dbReference>
<keyword evidence="3" id="KW-0547">Nucleotide-binding</keyword>
<dbReference type="GO" id="GO:0006355">
    <property type="term" value="P:regulation of DNA-templated transcription"/>
    <property type="evidence" value="ECO:0007669"/>
    <property type="project" value="UniProtKB-UniRule"/>
</dbReference>
<dbReference type="PANTHER" id="PTHR12835">
    <property type="entry name" value="BIOTIN PROTEIN LIGASE"/>
    <property type="match status" value="1"/>
</dbReference>
<sequence length="323" mass="37446">MESNRTKLIELLSNYSDRYISGERLSEQLGISRSAIWKHMNELKKDGYQIEAVRNKGYRIIGFPDELSASSIQWGLSTKWLGKNLIHRKSIDSTQFLGHDLAREDAPHGTVIIADHQTKGRGRLKRSWHSEDKHGLWFTVILRPTSLEPKDATQLTLVAAVALVEAFRQLGLEVKIKWPNDVFSRRLKLTGILTEMQAEQDQIEYILLGIGMNINQDQDQFPEDLREKVTSLKIETGKSYDLTQVFHEVAQRLEEKYDTFIEEGFEPIKKEWEQHAYRLNEWLTIKTKETFQAKFVGIQHDGALLIEDELGRQTALYSAEIYW</sequence>